<feature type="compositionally biased region" description="Low complexity" evidence="1">
    <location>
        <begin position="64"/>
        <end position="73"/>
    </location>
</feature>
<proteinExistence type="predicted"/>
<keyword evidence="4" id="KW-1185">Reference proteome</keyword>
<dbReference type="InterPro" id="IPR046879">
    <property type="entry name" value="KANL3/Tex30_Abhydrolase"/>
</dbReference>
<feature type="domain" description="KANL3/Tex30 alpha/beta hydrolase-like" evidence="2">
    <location>
        <begin position="135"/>
        <end position="313"/>
    </location>
</feature>
<feature type="compositionally biased region" description="Basic residues" evidence="1">
    <location>
        <begin position="54"/>
        <end position="63"/>
    </location>
</feature>
<evidence type="ECO:0000313" key="4">
    <source>
        <dbReference type="Proteomes" id="UP000800097"/>
    </source>
</evidence>
<dbReference type="Proteomes" id="UP000800097">
    <property type="component" value="Unassembled WGS sequence"/>
</dbReference>
<dbReference type="Pfam" id="PF20408">
    <property type="entry name" value="Abhydrolase_11"/>
    <property type="match status" value="1"/>
</dbReference>
<evidence type="ECO:0000313" key="3">
    <source>
        <dbReference type="EMBL" id="KAF2273167.1"/>
    </source>
</evidence>
<protein>
    <recommendedName>
        <fullName evidence="2">KANL3/Tex30 alpha/beta hydrolase-like domain-containing protein</fullName>
    </recommendedName>
</protein>
<feature type="region of interest" description="Disordered" evidence="1">
    <location>
        <begin position="1"/>
        <end position="103"/>
    </location>
</feature>
<dbReference type="InterPro" id="IPR029058">
    <property type="entry name" value="AB_hydrolase_fold"/>
</dbReference>
<dbReference type="EMBL" id="ML986512">
    <property type="protein sequence ID" value="KAF2273167.1"/>
    <property type="molecule type" value="Genomic_DNA"/>
</dbReference>
<evidence type="ECO:0000256" key="1">
    <source>
        <dbReference type="SAM" id="MobiDB-lite"/>
    </source>
</evidence>
<reference evidence="3" key="1">
    <citation type="journal article" date="2020" name="Stud. Mycol.">
        <title>101 Dothideomycetes genomes: a test case for predicting lifestyles and emergence of pathogens.</title>
        <authorList>
            <person name="Haridas S."/>
            <person name="Albert R."/>
            <person name="Binder M."/>
            <person name="Bloem J."/>
            <person name="Labutti K."/>
            <person name="Salamov A."/>
            <person name="Andreopoulos B."/>
            <person name="Baker S."/>
            <person name="Barry K."/>
            <person name="Bills G."/>
            <person name="Bluhm B."/>
            <person name="Cannon C."/>
            <person name="Castanera R."/>
            <person name="Culley D."/>
            <person name="Daum C."/>
            <person name="Ezra D."/>
            <person name="Gonzalez J."/>
            <person name="Henrissat B."/>
            <person name="Kuo A."/>
            <person name="Liang C."/>
            <person name="Lipzen A."/>
            <person name="Lutzoni F."/>
            <person name="Magnuson J."/>
            <person name="Mondo S."/>
            <person name="Nolan M."/>
            <person name="Ohm R."/>
            <person name="Pangilinan J."/>
            <person name="Park H.-J."/>
            <person name="Ramirez L."/>
            <person name="Alfaro M."/>
            <person name="Sun H."/>
            <person name="Tritt A."/>
            <person name="Yoshinaga Y."/>
            <person name="Zwiers L.-H."/>
            <person name="Turgeon B."/>
            <person name="Goodwin S."/>
            <person name="Spatafora J."/>
            <person name="Crous P."/>
            <person name="Grigoriev I."/>
        </authorList>
    </citation>
    <scope>NUCLEOTIDE SEQUENCE</scope>
    <source>
        <strain evidence="3">CBS 379.55</strain>
    </source>
</reference>
<dbReference type="PANTHER" id="PTHR13136">
    <property type="entry name" value="TESTIS DEVELOPMENT PROTEIN PRTD"/>
    <property type="match status" value="1"/>
</dbReference>
<dbReference type="Gene3D" id="3.40.50.1820">
    <property type="entry name" value="alpha/beta hydrolase"/>
    <property type="match status" value="1"/>
</dbReference>
<accession>A0A6A6JA84</accession>
<gene>
    <name evidence="3" type="ORF">EI97DRAFT_162666</name>
</gene>
<name>A0A6A6JA84_WESOR</name>
<dbReference type="GeneID" id="54546539"/>
<dbReference type="SUPFAM" id="SSF53474">
    <property type="entry name" value="alpha/beta-Hydrolases"/>
    <property type="match status" value="1"/>
</dbReference>
<sequence length="347" mass="37076">MAPKRRKSASPVPPEPPKRHQTRSAAKATSSGGVPNEATKMDTESLETEESRQSKSKSTKKTVSKSSVSGTSKSSKEIHSRNVSGTIADSPSTSSVTDGKGTSAVLSLTHPSLKNPIHCELYNPASPSTETPQSPTLIFTHGAGGTLSAPAVVHFREGYASQLPIFLFQGSMNLAARVKAFHACVEHSKSNGPNPKEAIHAKHPPLLLGGRSMGSRAAVLTALDIVSRHPTTSVSLILCSYPLSPSKGDADTRSAPLLSLPPHCDVLFIVGSRDAMCPLEELGELRNEMLARSWLVIVEGLDHGMRAKREEELGRTAGEVAASWVRGERWEGEKRLGLGDRDVEVEE</sequence>
<dbReference type="InterPro" id="IPR026555">
    <property type="entry name" value="NSL3/Tex30"/>
</dbReference>
<dbReference type="RefSeq" id="XP_033650706.1">
    <property type="nucleotide sequence ID" value="XM_033793364.1"/>
</dbReference>
<feature type="compositionally biased region" description="Basic and acidic residues" evidence="1">
    <location>
        <begin position="39"/>
        <end position="53"/>
    </location>
</feature>
<dbReference type="OrthoDB" id="6415022at2759"/>
<dbReference type="PANTHER" id="PTHR13136:SF11">
    <property type="entry name" value="TESTIS-EXPRESSED PROTEIN 30"/>
    <property type="match status" value="1"/>
</dbReference>
<dbReference type="AlphaFoldDB" id="A0A6A6JA84"/>
<evidence type="ECO:0000259" key="2">
    <source>
        <dbReference type="Pfam" id="PF20408"/>
    </source>
</evidence>
<organism evidence="3 4">
    <name type="scientific">Westerdykella ornata</name>
    <dbReference type="NCBI Taxonomy" id="318751"/>
    <lineage>
        <taxon>Eukaryota</taxon>
        <taxon>Fungi</taxon>
        <taxon>Dikarya</taxon>
        <taxon>Ascomycota</taxon>
        <taxon>Pezizomycotina</taxon>
        <taxon>Dothideomycetes</taxon>
        <taxon>Pleosporomycetidae</taxon>
        <taxon>Pleosporales</taxon>
        <taxon>Sporormiaceae</taxon>
        <taxon>Westerdykella</taxon>
    </lineage>
</organism>
<feature type="compositionally biased region" description="Polar residues" evidence="1">
    <location>
        <begin position="23"/>
        <end position="33"/>
    </location>
</feature>
<feature type="compositionally biased region" description="Polar residues" evidence="1">
    <location>
        <begin position="81"/>
        <end position="97"/>
    </location>
</feature>